<keyword evidence="3" id="KW-0812">Transmembrane</keyword>
<evidence type="ECO:0000256" key="2">
    <source>
        <dbReference type="PROSITE-ProRule" id="PRU00169"/>
    </source>
</evidence>
<dbReference type="InterPro" id="IPR001789">
    <property type="entry name" value="Sig_transdc_resp-reg_receiver"/>
</dbReference>
<dbReference type="AlphaFoldDB" id="A0A2J0KUX5"/>
<evidence type="ECO:0000256" key="3">
    <source>
        <dbReference type="SAM" id="Phobius"/>
    </source>
</evidence>
<sequence length="271" mass="30624">MARARILVVDDEAAVRRLLEKVFTKEDYEVLSAASGEEAVTIATGKPVDLVIVDLKMPGIDGIETIRKIKKVNSGAAFIVITAFGEMASVKDATGLGVFDYITKPFDLDYIKHLVRHIVAAVRPQILPYAKDLEQVFTGELTLEEARKRKLTSFKKDLDERAEVIKGIHKFVDKGISMYYMSLSPLAALAHNTKRLLTNFYFIIISVGIVIGIIFGYIYGTFSSKSLYAQAAQKKKVSVYDFYNTLNELKFWMEKHTEQGLRIEKDSKYYK</sequence>
<dbReference type="InterPro" id="IPR011006">
    <property type="entry name" value="CheY-like_superfamily"/>
</dbReference>
<feature type="modified residue" description="4-aspartylphosphate" evidence="2">
    <location>
        <position position="54"/>
    </location>
</feature>
<gene>
    <name evidence="5" type="ORF">COS99_01500</name>
</gene>
<dbReference type="PANTHER" id="PTHR44591:SF3">
    <property type="entry name" value="RESPONSE REGULATORY DOMAIN-CONTAINING PROTEIN"/>
    <property type="match status" value="1"/>
</dbReference>
<dbReference type="Proteomes" id="UP000230052">
    <property type="component" value="Unassembled WGS sequence"/>
</dbReference>
<dbReference type="CDD" id="cd00156">
    <property type="entry name" value="REC"/>
    <property type="match status" value="1"/>
</dbReference>
<dbReference type="SUPFAM" id="SSF52172">
    <property type="entry name" value="CheY-like"/>
    <property type="match status" value="1"/>
</dbReference>
<feature type="domain" description="Response regulatory" evidence="4">
    <location>
        <begin position="5"/>
        <end position="119"/>
    </location>
</feature>
<dbReference type="PANTHER" id="PTHR44591">
    <property type="entry name" value="STRESS RESPONSE REGULATOR PROTEIN 1"/>
    <property type="match status" value="1"/>
</dbReference>
<dbReference type="Pfam" id="PF00072">
    <property type="entry name" value="Response_reg"/>
    <property type="match status" value="1"/>
</dbReference>
<feature type="transmembrane region" description="Helical" evidence="3">
    <location>
        <begin position="200"/>
        <end position="220"/>
    </location>
</feature>
<keyword evidence="3" id="KW-0472">Membrane</keyword>
<proteinExistence type="predicted"/>
<organism evidence="5 6">
    <name type="scientific">Candidatus Aquitaenariimonas noxiae</name>
    <dbReference type="NCBI Taxonomy" id="1974741"/>
    <lineage>
        <taxon>Bacteria</taxon>
        <taxon>Pseudomonadati</taxon>
        <taxon>Candidatus Omnitrophota</taxon>
        <taxon>Candidatus Aquitaenariimonas</taxon>
    </lineage>
</organism>
<reference evidence="5 6" key="1">
    <citation type="submission" date="2017-09" db="EMBL/GenBank/DDBJ databases">
        <title>Depth-based differentiation of microbial function through sediment-hosted aquifers and enrichment of novel symbionts in the deep terrestrial subsurface.</title>
        <authorList>
            <person name="Probst A.J."/>
            <person name="Ladd B."/>
            <person name="Jarett J.K."/>
            <person name="Geller-Mcgrath D.E."/>
            <person name="Sieber C.M."/>
            <person name="Emerson J.B."/>
            <person name="Anantharaman K."/>
            <person name="Thomas B.C."/>
            <person name="Malmstrom R."/>
            <person name="Stieglmeier M."/>
            <person name="Klingl A."/>
            <person name="Woyke T."/>
            <person name="Ryan C.M."/>
            <person name="Banfield J.F."/>
        </authorList>
    </citation>
    <scope>NUCLEOTIDE SEQUENCE [LARGE SCALE GENOMIC DNA]</scope>
    <source>
        <strain evidence="5">CG07_land_8_20_14_0_80_42_15</strain>
    </source>
</reference>
<dbReference type="GO" id="GO:0000160">
    <property type="term" value="P:phosphorelay signal transduction system"/>
    <property type="evidence" value="ECO:0007669"/>
    <property type="project" value="InterPro"/>
</dbReference>
<evidence type="ECO:0000313" key="5">
    <source>
        <dbReference type="EMBL" id="PIU42205.1"/>
    </source>
</evidence>
<comment type="caution">
    <text evidence="5">The sequence shown here is derived from an EMBL/GenBank/DDBJ whole genome shotgun (WGS) entry which is preliminary data.</text>
</comment>
<protein>
    <recommendedName>
        <fullName evidence="4">Response regulatory domain-containing protein</fullName>
    </recommendedName>
</protein>
<accession>A0A2J0KUX5</accession>
<dbReference type="InterPro" id="IPR050595">
    <property type="entry name" value="Bact_response_regulator"/>
</dbReference>
<dbReference type="Gene3D" id="3.40.50.2300">
    <property type="match status" value="1"/>
</dbReference>
<dbReference type="SMART" id="SM00448">
    <property type="entry name" value="REC"/>
    <property type="match status" value="1"/>
</dbReference>
<evidence type="ECO:0000313" key="6">
    <source>
        <dbReference type="Proteomes" id="UP000230052"/>
    </source>
</evidence>
<dbReference type="PROSITE" id="PS50110">
    <property type="entry name" value="RESPONSE_REGULATORY"/>
    <property type="match status" value="1"/>
</dbReference>
<evidence type="ECO:0000259" key="4">
    <source>
        <dbReference type="PROSITE" id="PS50110"/>
    </source>
</evidence>
<keyword evidence="3" id="KW-1133">Transmembrane helix</keyword>
<name>A0A2J0KUX5_9BACT</name>
<keyword evidence="1 2" id="KW-0597">Phosphoprotein</keyword>
<dbReference type="EMBL" id="PEWV01000015">
    <property type="protein sequence ID" value="PIU42205.1"/>
    <property type="molecule type" value="Genomic_DNA"/>
</dbReference>
<evidence type="ECO:0000256" key="1">
    <source>
        <dbReference type="ARBA" id="ARBA00022553"/>
    </source>
</evidence>